<dbReference type="InterPro" id="IPR040107">
    <property type="entry name" value="Snu23"/>
</dbReference>
<dbReference type="GO" id="GO:0003676">
    <property type="term" value="F:nucleic acid binding"/>
    <property type="evidence" value="ECO:0007669"/>
    <property type="project" value="InterPro"/>
</dbReference>
<evidence type="ECO:0000259" key="6">
    <source>
        <dbReference type="PROSITE" id="PS00028"/>
    </source>
</evidence>
<dbReference type="OrthoDB" id="30343at2759"/>
<organism evidence="7 8">
    <name type="scientific">Exidia glandulosa HHB12029</name>
    <dbReference type="NCBI Taxonomy" id="1314781"/>
    <lineage>
        <taxon>Eukaryota</taxon>
        <taxon>Fungi</taxon>
        <taxon>Dikarya</taxon>
        <taxon>Basidiomycota</taxon>
        <taxon>Agaricomycotina</taxon>
        <taxon>Agaricomycetes</taxon>
        <taxon>Auriculariales</taxon>
        <taxon>Exidiaceae</taxon>
        <taxon>Exidia</taxon>
    </lineage>
</organism>
<gene>
    <name evidence="7" type="ORF">EXIGLDRAFT_628211</name>
</gene>
<dbReference type="InterPro" id="IPR056767">
    <property type="entry name" value="C2H2-Znf_KIN17"/>
</dbReference>
<evidence type="ECO:0000256" key="2">
    <source>
        <dbReference type="ARBA" id="ARBA00022771"/>
    </source>
</evidence>
<feature type="compositionally biased region" description="Basic and acidic residues" evidence="5">
    <location>
        <begin position="22"/>
        <end position="50"/>
    </location>
</feature>
<dbReference type="STRING" id="1314781.A0A165C181"/>
<proteinExistence type="predicted"/>
<protein>
    <recommendedName>
        <fullName evidence="6">C2H2-type domain-containing protein</fullName>
    </recommendedName>
</protein>
<dbReference type="InterPro" id="IPR036236">
    <property type="entry name" value="Znf_C2H2_sf"/>
</dbReference>
<dbReference type="InterPro" id="IPR003604">
    <property type="entry name" value="Matrin/U1-like-C_Znf_C2H2"/>
</dbReference>
<evidence type="ECO:0000256" key="3">
    <source>
        <dbReference type="ARBA" id="ARBA00022833"/>
    </source>
</evidence>
<dbReference type="GO" id="GO:0005681">
    <property type="term" value="C:spliceosomal complex"/>
    <property type="evidence" value="ECO:0007669"/>
    <property type="project" value="InterPro"/>
</dbReference>
<dbReference type="Gene3D" id="3.30.160.60">
    <property type="entry name" value="Classic Zinc Finger"/>
    <property type="match status" value="1"/>
</dbReference>
<feature type="compositionally biased region" description="Basic and acidic residues" evidence="5">
    <location>
        <begin position="60"/>
        <end position="75"/>
    </location>
</feature>
<accession>A0A165C181</accession>
<dbReference type="Pfam" id="PF25095">
    <property type="entry name" value="C2H2-zf_KIN17"/>
    <property type="match status" value="1"/>
</dbReference>
<evidence type="ECO:0000313" key="8">
    <source>
        <dbReference type="Proteomes" id="UP000077266"/>
    </source>
</evidence>
<dbReference type="SMART" id="SM00451">
    <property type="entry name" value="ZnF_U1"/>
    <property type="match status" value="1"/>
</dbReference>
<dbReference type="GO" id="GO:0008270">
    <property type="term" value="F:zinc ion binding"/>
    <property type="evidence" value="ECO:0007669"/>
    <property type="project" value="UniProtKB-KW"/>
</dbReference>
<keyword evidence="3" id="KW-0862">Zinc</keyword>
<dbReference type="EMBL" id="KV426379">
    <property type="protein sequence ID" value="KZV81628.1"/>
    <property type="molecule type" value="Genomic_DNA"/>
</dbReference>
<evidence type="ECO:0000256" key="1">
    <source>
        <dbReference type="ARBA" id="ARBA00022723"/>
    </source>
</evidence>
<name>A0A165C181_EXIGL</name>
<dbReference type="FunCoup" id="A0A165C181">
    <property type="interactions" value="444"/>
</dbReference>
<dbReference type="PANTHER" id="PTHR45986:SF1">
    <property type="entry name" value="ZINC FINGER MATRIN-TYPE PROTEIN 2"/>
    <property type="match status" value="1"/>
</dbReference>
<sequence>MSEAKTGAYGNAASDGSHRRKWDTEAYREKAREKDREERERMQENEELMRKGKKPKKGGKKEDLPKPTETMKQREVDLELDKNLNKTIIVSNNSNRRSGAGQPGFYCEVCDRNCKDSTGYLDHLNSRFHLRKLGQTTRLERSTVEQVRDRIAMLREKTKDSSAAKSYDFAQRMKEIRDKENALREERKAEKLRAKEAARAELILDPAAKEQQDEMASLMGFAGFGTSKK</sequence>
<dbReference type="GO" id="GO:0046540">
    <property type="term" value="C:U4/U6 x U5 tri-snRNP complex"/>
    <property type="evidence" value="ECO:0007669"/>
    <property type="project" value="TreeGrafter"/>
</dbReference>
<keyword evidence="2" id="KW-0863">Zinc-finger</keyword>
<dbReference type="InParanoid" id="A0A165C181"/>
<feature type="domain" description="C2H2-type" evidence="6">
    <location>
        <begin position="107"/>
        <end position="129"/>
    </location>
</feature>
<dbReference type="AlphaFoldDB" id="A0A165C181"/>
<dbReference type="PANTHER" id="PTHR45986">
    <property type="entry name" value="ZINC FINGER MATRIN-TYPE PROTEIN 2"/>
    <property type="match status" value="1"/>
</dbReference>
<keyword evidence="8" id="KW-1185">Reference proteome</keyword>
<dbReference type="PROSITE" id="PS00028">
    <property type="entry name" value="ZINC_FINGER_C2H2_1"/>
    <property type="match status" value="1"/>
</dbReference>
<dbReference type="SUPFAM" id="SSF57667">
    <property type="entry name" value="beta-beta-alpha zinc fingers"/>
    <property type="match status" value="1"/>
</dbReference>
<dbReference type="GO" id="GO:0000398">
    <property type="term" value="P:mRNA splicing, via spliceosome"/>
    <property type="evidence" value="ECO:0007669"/>
    <property type="project" value="InterPro"/>
</dbReference>
<keyword evidence="4" id="KW-0539">Nucleus</keyword>
<dbReference type="Proteomes" id="UP000077266">
    <property type="component" value="Unassembled WGS sequence"/>
</dbReference>
<evidence type="ECO:0000313" key="7">
    <source>
        <dbReference type="EMBL" id="KZV81628.1"/>
    </source>
</evidence>
<evidence type="ECO:0000256" key="5">
    <source>
        <dbReference type="SAM" id="MobiDB-lite"/>
    </source>
</evidence>
<dbReference type="InterPro" id="IPR013087">
    <property type="entry name" value="Znf_C2H2_type"/>
</dbReference>
<evidence type="ECO:0000256" key="4">
    <source>
        <dbReference type="ARBA" id="ARBA00023242"/>
    </source>
</evidence>
<keyword evidence="1" id="KW-0479">Metal-binding</keyword>
<feature type="region of interest" description="Disordered" evidence="5">
    <location>
        <begin position="1"/>
        <end position="75"/>
    </location>
</feature>
<reference evidence="7 8" key="1">
    <citation type="journal article" date="2016" name="Mol. Biol. Evol.">
        <title>Comparative Genomics of Early-Diverging Mushroom-Forming Fungi Provides Insights into the Origins of Lignocellulose Decay Capabilities.</title>
        <authorList>
            <person name="Nagy L.G."/>
            <person name="Riley R."/>
            <person name="Tritt A."/>
            <person name="Adam C."/>
            <person name="Daum C."/>
            <person name="Floudas D."/>
            <person name="Sun H."/>
            <person name="Yadav J.S."/>
            <person name="Pangilinan J."/>
            <person name="Larsson K.H."/>
            <person name="Matsuura K."/>
            <person name="Barry K."/>
            <person name="Labutti K."/>
            <person name="Kuo R."/>
            <person name="Ohm R.A."/>
            <person name="Bhattacharya S.S."/>
            <person name="Shirouzu T."/>
            <person name="Yoshinaga Y."/>
            <person name="Martin F.M."/>
            <person name="Grigoriev I.V."/>
            <person name="Hibbett D.S."/>
        </authorList>
    </citation>
    <scope>NUCLEOTIDE SEQUENCE [LARGE SCALE GENOMIC DNA]</scope>
    <source>
        <strain evidence="7 8">HHB12029</strain>
    </source>
</reference>